<organism evidence="1">
    <name type="scientific">uncultured Caudovirales phage</name>
    <dbReference type="NCBI Taxonomy" id="2100421"/>
    <lineage>
        <taxon>Viruses</taxon>
        <taxon>Duplodnaviria</taxon>
        <taxon>Heunggongvirae</taxon>
        <taxon>Uroviricota</taxon>
        <taxon>Caudoviricetes</taxon>
        <taxon>Peduoviridae</taxon>
        <taxon>Maltschvirus</taxon>
        <taxon>Maltschvirus maltsch</taxon>
    </lineage>
</organism>
<name>A0A6J5LMK2_9CAUD</name>
<accession>A0A6J5LMK2</accession>
<reference evidence="1" key="1">
    <citation type="submission" date="2020-04" db="EMBL/GenBank/DDBJ databases">
        <authorList>
            <person name="Chiriac C."/>
            <person name="Salcher M."/>
            <person name="Ghai R."/>
            <person name="Kavagutti S V."/>
        </authorList>
    </citation>
    <scope>NUCLEOTIDE SEQUENCE</scope>
</reference>
<evidence type="ECO:0000313" key="1">
    <source>
        <dbReference type="EMBL" id="CAB4135481.1"/>
    </source>
</evidence>
<gene>
    <name evidence="1" type="ORF">UFOVP291_23</name>
</gene>
<protein>
    <recommendedName>
        <fullName evidence="2">DNA-binding protein</fullName>
    </recommendedName>
</protein>
<sequence length="73" mass="8550">MISLDAKRIVKRFGGRIELWRRLSANGQHISVKTIEKWMERNSIPSARLLILMDLAKKEKLPLDLDEYTIKSK</sequence>
<dbReference type="EMBL" id="LR796301">
    <property type="protein sequence ID" value="CAB4135481.1"/>
    <property type="molecule type" value="Genomic_DNA"/>
</dbReference>
<evidence type="ECO:0008006" key="2">
    <source>
        <dbReference type="Google" id="ProtNLM"/>
    </source>
</evidence>
<proteinExistence type="predicted"/>